<gene>
    <name evidence="1" type="ORF">COLO4_01179</name>
</gene>
<protein>
    <submittedName>
        <fullName evidence="1">Ubiquitin conjugation factor E4</fullName>
    </submittedName>
</protein>
<name>A0A1R3L305_9ROSI</name>
<dbReference type="AlphaFoldDB" id="A0A1R3L305"/>
<keyword evidence="2" id="KW-1185">Reference proteome</keyword>
<sequence>MDQCFFLGRYYIHRIRNQDIGKHDECPCKAGGENRVIPEDEIGTDPNNRIIAVVFIVRVSLYHFGIECKEKKRKDSHHHFRNPDPPVDPFGTFVYITVKTYCKRIVPGKVSQELTE</sequence>
<proteinExistence type="predicted"/>
<dbReference type="EMBL" id="AWUE01003591">
    <property type="protein sequence ID" value="OMP13669.1"/>
    <property type="molecule type" value="Genomic_DNA"/>
</dbReference>
<evidence type="ECO:0000313" key="2">
    <source>
        <dbReference type="Proteomes" id="UP000187203"/>
    </source>
</evidence>
<evidence type="ECO:0000313" key="1">
    <source>
        <dbReference type="EMBL" id="OMP13669.1"/>
    </source>
</evidence>
<reference evidence="2" key="1">
    <citation type="submission" date="2013-09" db="EMBL/GenBank/DDBJ databases">
        <title>Corchorus olitorius genome sequencing.</title>
        <authorList>
            <person name="Alam M."/>
            <person name="Haque M.S."/>
            <person name="Islam M.S."/>
            <person name="Emdad E.M."/>
            <person name="Islam M.M."/>
            <person name="Ahmed B."/>
            <person name="Halim A."/>
            <person name="Hossen Q.M.M."/>
            <person name="Hossain M.Z."/>
            <person name="Ahmed R."/>
            <person name="Khan M.M."/>
            <person name="Islam R."/>
            <person name="Rashid M.M."/>
            <person name="Khan S.A."/>
            <person name="Rahman M.S."/>
            <person name="Alam M."/>
            <person name="Yahiya A.S."/>
            <person name="Khan M.S."/>
            <person name="Azam M.S."/>
            <person name="Haque T."/>
            <person name="Lashkar M.Z.H."/>
            <person name="Akhand A.I."/>
            <person name="Morshed G."/>
            <person name="Roy S."/>
            <person name="Uddin K.S."/>
            <person name="Rabeya T."/>
            <person name="Hossain A.S."/>
            <person name="Chowdhury A."/>
            <person name="Snigdha A.R."/>
            <person name="Mortoza M.S."/>
            <person name="Matin S.A."/>
            <person name="Hoque S.M.E."/>
            <person name="Islam M.K."/>
            <person name="Roy D.K."/>
            <person name="Haider R."/>
            <person name="Moosa M.M."/>
            <person name="Elias S.M."/>
            <person name="Hasan A.M."/>
            <person name="Jahan S."/>
            <person name="Shafiuddin M."/>
            <person name="Mahmood N."/>
            <person name="Shommy N.S."/>
        </authorList>
    </citation>
    <scope>NUCLEOTIDE SEQUENCE [LARGE SCALE GENOMIC DNA]</scope>
    <source>
        <strain evidence="2">cv. O-4</strain>
    </source>
</reference>
<dbReference type="Proteomes" id="UP000187203">
    <property type="component" value="Unassembled WGS sequence"/>
</dbReference>
<organism evidence="1 2">
    <name type="scientific">Corchorus olitorius</name>
    <dbReference type="NCBI Taxonomy" id="93759"/>
    <lineage>
        <taxon>Eukaryota</taxon>
        <taxon>Viridiplantae</taxon>
        <taxon>Streptophyta</taxon>
        <taxon>Embryophyta</taxon>
        <taxon>Tracheophyta</taxon>
        <taxon>Spermatophyta</taxon>
        <taxon>Magnoliopsida</taxon>
        <taxon>eudicotyledons</taxon>
        <taxon>Gunneridae</taxon>
        <taxon>Pentapetalae</taxon>
        <taxon>rosids</taxon>
        <taxon>malvids</taxon>
        <taxon>Malvales</taxon>
        <taxon>Malvaceae</taxon>
        <taxon>Grewioideae</taxon>
        <taxon>Apeibeae</taxon>
        <taxon>Corchorus</taxon>
    </lineage>
</organism>
<accession>A0A1R3L305</accession>
<comment type="caution">
    <text evidence="1">The sequence shown here is derived from an EMBL/GenBank/DDBJ whole genome shotgun (WGS) entry which is preliminary data.</text>
</comment>